<evidence type="ECO:0000313" key="2">
    <source>
        <dbReference type="Proteomes" id="UP001321473"/>
    </source>
</evidence>
<name>A0AAQ4FMZ0_AMBAM</name>
<accession>A0AAQ4FMZ0</accession>
<gene>
    <name evidence="1" type="ORF">V5799_022296</name>
</gene>
<dbReference type="Gene3D" id="3.80.10.10">
    <property type="entry name" value="Ribonuclease Inhibitor"/>
    <property type="match status" value="1"/>
</dbReference>
<dbReference type="InterPro" id="IPR032675">
    <property type="entry name" value="LRR_dom_sf"/>
</dbReference>
<protein>
    <submittedName>
        <fullName evidence="1">Uncharacterized protein</fullName>
    </submittedName>
</protein>
<proteinExistence type="predicted"/>
<keyword evidence="2" id="KW-1185">Reference proteome</keyword>
<dbReference type="AlphaFoldDB" id="A0AAQ4FMZ0"/>
<dbReference type="EMBL" id="JARKHS020001278">
    <property type="protein sequence ID" value="KAK8787928.1"/>
    <property type="molecule type" value="Genomic_DNA"/>
</dbReference>
<dbReference type="SUPFAM" id="SSF52047">
    <property type="entry name" value="RNI-like"/>
    <property type="match status" value="1"/>
</dbReference>
<sequence>MALAFDSTGAAPAIADLPVSLRRLALRACSFQAVGFFHRDPHQLLSRLELLDLADCVQTDGATLALLAERASSLRALGLERCRRLDGENLRRLGSSLLGRLRVLDLEGCPLDDDALAAVLGSASSLEQLYLANTPLTEGALRRSPVAPSLQRLCVRGLPAALLEDVCRVAPLLCVLLVDEAQAAAMNPVSLLPRGFRLVVAECQKGELADTCGHFLGGAVRRALEAAH</sequence>
<comment type="caution">
    <text evidence="1">The sequence shown here is derived from an EMBL/GenBank/DDBJ whole genome shotgun (WGS) entry which is preliminary data.</text>
</comment>
<reference evidence="1 2" key="1">
    <citation type="journal article" date="2023" name="Arcadia Sci">
        <title>De novo assembly of a long-read Amblyomma americanum tick genome.</title>
        <authorList>
            <person name="Chou S."/>
            <person name="Poskanzer K.E."/>
            <person name="Rollins M."/>
            <person name="Thuy-Boun P.S."/>
        </authorList>
    </citation>
    <scope>NUCLEOTIDE SEQUENCE [LARGE SCALE GENOMIC DNA]</scope>
    <source>
        <strain evidence="1">F_SG_1</strain>
        <tissue evidence="1">Salivary glands</tissue>
    </source>
</reference>
<evidence type="ECO:0000313" key="1">
    <source>
        <dbReference type="EMBL" id="KAK8787928.1"/>
    </source>
</evidence>
<dbReference type="Proteomes" id="UP001321473">
    <property type="component" value="Unassembled WGS sequence"/>
</dbReference>
<organism evidence="1 2">
    <name type="scientific">Amblyomma americanum</name>
    <name type="common">Lone star tick</name>
    <dbReference type="NCBI Taxonomy" id="6943"/>
    <lineage>
        <taxon>Eukaryota</taxon>
        <taxon>Metazoa</taxon>
        <taxon>Ecdysozoa</taxon>
        <taxon>Arthropoda</taxon>
        <taxon>Chelicerata</taxon>
        <taxon>Arachnida</taxon>
        <taxon>Acari</taxon>
        <taxon>Parasitiformes</taxon>
        <taxon>Ixodida</taxon>
        <taxon>Ixodoidea</taxon>
        <taxon>Ixodidae</taxon>
        <taxon>Amblyomminae</taxon>
        <taxon>Amblyomma</taxon>
    </lineage>
</organism>